<evidence type="ECO:0000256" key="6">
    <source>
        <dbReference type="ARBA" id="ARBA00023136"/>
    </source>
</evidence>
<dbReference type="VEuPathDB" id="FungiDB:CNBG_1916"/>
<keyword evidence="3 7" id="KW-0812">Transmembrane</keyword>
<reference evidence="9 10" key="2">
    <citation type="journal article" date="2018" name="Proc. Natl. Acad. Sci.">
        <title>RNAi is a critical determinant of centromere evolution in closely related fungi.</title>
        <authorList>
            <person name="Yadav V."/>
            <person name="Sun S."/>
            <person name="Billmyre R.B."/>
            <person name="Thimmappa B.C."/>
            <person name="Shea T."/>
            <person name="Lintner R."/>
            <person name="Bakkeren G."/>
            <person name="Cuomo C.A."/>
            <person name="Heitman J."/>
            <person name="Sanyal K."/>
        </authorList>
    </citation>
    <scope>NUCLEOTIDE SEQUENCE [LARGE SCALE GENOMIC DNA]</scope>
    <source>
        <strain evidence="9 10">R265</strain>
    </source>
</reference>
<evidence type="ECO:0000256" key="3">
    <source>
        <dbReference type="ARBA" id="ARBA00022692"/>
    </source>
</evidence>
<accession>A0A095EFC9</accession>
<organism evidence="9 10">
    <name type="scientific">Cryptococcus deuterogattii (strain R265)</name>
    <name type="common">Cryptococcus gattii VGII (strain R265)</name>
    <dbReference type="NCBI Taxonomy" id="294750"/>
    <lineage>
        <taxon>Eukaryota</taxon>
        <taxon>Fungi</taxon>
        <taxon>Dikarya</taxon>
        <taxon>Basidiomycota</taxon>
        <taxon>Agaricomycotina</taxon>
        <taxon>Tremellomycetes</taxon>
        <taxon>Tremellales</taxon>
        <taxon>Cryptococcaceae</taxon>
        <taxon>Cryptococcus</taxon>
        <taxon>Cryptococcus gattii species complex</taxon>
    </lineage>
</organism>
<dbReference type="RefSeq" id="XP_062881982.1">
    <property type="nucleotide sequence ID" value="XM_063026027.1"/>
</dbReference>
<dbReference type="KEGG" id="cdeu:CNBG_1916"/>
<feature type="domain" description="EXPERA" evidence="8">
    <location>
        <begin position="9"/>
        <end position="154"/>
    </location>
</feature>
<evidence type="ECO:0000313" key="10">
    <source>
        <dbReference type="Proteomes" id="UP000029445"/>
    </source>
</evidence>
<dbReference type="GO" id="GO:0005789">
    <property type="term" value="C:endoplasmic reticulum membrane"/>
    <property type="evidence" value="ECO:0007669"/>
    <property type="project" value="UniProtKB-SubCell"/>
</dbReference>
<proteinExistence type="inferred from homology"/>
<comment type="subcellular location">
    <subcellularLocation>
        <location evidence="1">Endoplasmic reticulum membrane</location>
        <topology evidence="1">Multi-pass membrane protein</topology>
    </subcellularLocation>
</comment>
<evidence type="ECO:0000256" key="1">
    <source>
        <dbReference type="ARBA" id="ARBA00004477"/>
    </source>
</evidence>
<reference evidence="9 10" key="1">
    <citation type="journal article" date="2011" name="MBio">
        <title>Genome variation in Cryptococcus gattii, an emerging pathogen of immunocompetent hosts.</title>
        <authorList>
            <person name="D'Souza C.A."/>
            <person name="Kronstad J.W."/>
            <person name="Taylor G."/>
            <person name="Warren R."/>
            <person name="Yuen M."/>
            <person name="Hu G."/>
            <person name="Jung W.H."/>
            <person name="Sham A."/>
            <person name="Kidd S.E."/>
            <person name="Tangen K."/>
            <person name="Lee N."/>
            <person name="Zeilmaker T."/>
            <person name="Sawkins J."/>
            <person name="McVicker G."/>
            <person name="Shah S."/>
            <person name="Gnerre S."/>
            <person name="Griggs A."/>
            <person name="Zeng Q."/>
            <person name="Bartlett K."/>
            <person name="Li W."/>
            <person name="Wang X."/>
            <person name="Heitman J."/>
            <person name="Stajich J.E."/>
            <person name="Fraser J.A."/>
            <person name="Meyer W."/>
            <person name="Carter D."/>
            <person name="Schein J."/>
            <person name="Krzywinski M."/>
            <person name="Kwon-Chung K.J."/>
            <person name="Varma A."/>
            <person name="Wang J."/>
            <person name="Brunham R."/>
            <person name="Fyfe M."/>
            <person name="Ouellette B.F."/>
            <person name="Siddiqui A."/>
            <person name="Marra M."/>
            <person name="Jones S."/>
            <person name="Holt R."/>
            <person name="Birren B.W."/>
            <person name="Galagan J.E."/>
            <person name="Cuomo C.A."/>
        </authorList>
    </citation>
    <scope>NUCLEOTIDE SEQUENCE [LARGE SCALE GENOMIC DNA]</scope>
    <source>
        <strain evidence="9 10">R265</strain>
    </source>
</reference>
<dbReference type="PANTHER" id="PTHR31204:SF1">
    <property type="entry name" value="SIGMA INTRACELLULAR RECEPTOR 2"/>
    <property type="match status" value="1"/>
</dbReference>
<keyword evidence="4 7" id="KW-0256">Endoplasmic reticulum</keyword>
<protein>
    <recommendedName>
        <fullName evidence="7">Efficient mitochondria targeting-associated protein 19</fullName>
    </recommendedName>
</protein>
<dbReference type="InterPro" id="IPR033118">
    <property type="entry name" value="EXPERA"/>
</dbReference>
<dbReference type="InterPro" id="IPR016964">
    <property type="entry name" value="Sigma2_recept"/>
</dbReference>
<feature type="transmembrane region" description="Helical" evidence="7">
    <location>
        <begin position="12"/>
        <end position="33"/>
    </location>
</feature>
<dbReference type="PROSITE" id="PS51751">
    <property type="entry name" value="EXPERA"/>
    <property type="match status" value="1"/>
</dbReference>
<feature type="transmembrane region" description="Helical" evidence="7">
    <location>
        <begin position="143"/>
        <end position="162"/>
    </location>
</feature>
<evidence type="ECO:0000313" key="9">
    <source>
        <dbReference type="EMBL" id="KGB76078.1"/>
    </source>
</evidence>
<evidence type="ECO:0000259" key="8">
    <source>
        <dbReference type="PROSITE" id="PS51751"/>
    </source>
</evidence>
<keyword evidence="10" id="KW-1185">Reference proteome</keyword>
<feature type="transmembrane region" description="Helical" evidence="7">
    <location>
        <begin position="100"/>
        <end position="123"/>
    </location>
</feature>
<dbReference type="OMA" id="IAMELFY"/>
<comment type="similarity">
    <text evidence="2">Belongs to the TMEM97/sigma-2 receptor family.</text>
</comment>
<dbReference type="PANTHER" id="PTHR31204">
    <property type="entry name" value="SIGMA INTRACELLULAR RECEPTOR 2"/>
    <property type="match status" value="1"/>
</dbReference>
<name>A0A095EFC9_CRYD2</name>
<dbReference type="EMBL" id="CP025763">
    <property type="protein sequence ID" value="KGB76078.1"/>
    <property type="molecule type" value="Genomic_DNA"/>
</dbReference>
<gene>
    <name evidence="9" type="ORF">CNBG_1916</name>
</gene>
<dbReference type="AlphaFoldDB" id="A0A095EFC9"/>
<dbReference type="STRING" id="294750.A0A095EFC9"/>
<dbReference type="GeneID" id="88178301"/>
<sequence length="174" mass="19662">MSRFFGRSLDKLWFAFFAFHLPISLLLDLQYLYPPSLLPSFLKSFLLWSINLTRDPILLGVVNNDPTFGWLKCFSWLEAGFQVPCFVVGLWGLWNNDKRVYPVILAYGASTATTLLPCLHTILTTKATPPHTTAEIANLLAEYVPFLLLPLGMAVDMSWRIIKIISAAEGRKNV</sequence>
<dbReference type="OrthoDB" id="433124at2759"/>
<evidence type="ECO:0000256" key="7">
    <source>
        <dbReference type="PIRNR" id="PIRNR031032"/>
    </source>
</evidence>
<keyword evidence="6 7" id="KW-0472">Membrane</keyword>
<evidence type="ECO:0000256" key="4">
    <source>
        <dbReference type="ARBA" id="ARBA00022824"/>
    </source>
</evidence>
<feature type="transmembrane region" description="Helical" evidence="7">
    <location>
        <begin position="74"/>
        <end position="93"/>
    </location>
</feature>
<dbReference type="InterPro" id="IPR051987">
    <property type="entry name" value="Sigma-2_receptor-like"/>
</dbReference>
<keyword evidence="5 7" id="KW-1133">Transmembrane helix</keyword>
<dbReference type="HOGENOM" id="CLU_086812_3_0_1"/>
<dbReference type="PIRSF" id="PIRSF031032">
    <property type="entry name" value="TMP_97_prd"/>
    <property type="match status" value="1"/>
</dbReference>
<evidence type="ECO:0000256" key="2">
    <source>
        <dbReference type="ARBA" id="ARBA00009096"/>
    </source>
</evidence>
<evidence type="ECO:0000256" key="5">
    <source>
        <dbReference type="ARBA" id="ARBA00022989"/>
    </source>
</evidence>
<dbReference type="Proteomes" id="UP000029445">
    <property type="component" value="Chromosome 5"/>
</dbReference>
<dbReference type="Pfam" id="PF05241">
    <property type="entry name" value="EBP"/>
    <property type="match status" value="1"/>
</dbReference>